<gene>
    <name evidence="3" type="ORF">ELX58_01780</name>
</gene>
<dbReference type="Proteomes" id="UP000294321">
    <property type="component" value="Chromosome"/>
</dbReference>
<sequence length="260" mass="30122">MNQNVLQHFRKDEAPYLDYCSGLCNQALNQYRPILTSFLNPRQVYLLTVITNSYSGINVKFFGGHLNAEMKRGLIYPEYFQPTNRDFKITLFGIKYPSKFVHLKHSQILGTLMSSGIKRNVIGDIDTDDHQWQFFTESSMATYLKFQITKINRNRVMLQALPLSDAIEPTNDWQDKYSVVVSLRLDAIISAGFNVSRNQSKDLIKHNHVRLNWELVNQPNLDVQINDILSVRQYGRLKLKTVKGRSRKGKLRIVISVIKK</sequence>
<dbReference type="SUPFAM" id="SSF55174">
    <property type="entry name" value="Alpha-L RNA-binding motif"/>
    <property type="match status" value="1"/>
</dbReference>
<dbReference type="EMBL" id="CP034726">
    <property type="protein sequence ID" value="QBP17902.1"/>
    <property type="molecule type" value="Genomic_DNA"/>
</dbReference>
<keyword evidence="4" id="KW-1185">Reference proteome</keyword>
<dbReference type="InterPro" id="IPR002942">
    <property type="entry name" value="S4_RNA-bd"/>
</dbReference>
<dbReference type="Gene3D" id="3.30.70.330">
    <property type="match status" value="1"/>
</dbReference>
<dbReference type="PANTHER" id="PTHR13633">
    <property type="entry name" value="MITOCHONDRIAL TRANSCRIPTION RESCUE FACTOR 1"/>
    <property type="match status" value="1"/>
</dbReference>
<dbReference type="InterPro" id="IPR048443">
    <property type="entry name" value="RqcP2_N"/>
</dbReference>
<keyword evidence="1" id="KW-0694">RNA-binding</keyword>
<evidence type="ECO:0000256" key="1">
    <source>
        <dbReference type="PROSITE-ProRule" id="PRU00182"/>
    </source>
</evidence>
<dbReference type="InterPro" id="IPR012677">
    <property type="entry name" value="Nucleotide-bd_a/b_plait_sf"/>
</dbReference>
<reference evidence="4" key="1">
    <citation type="submission" date="2018-12" db="EMBL/GenBank/DDBJ databases">
        <title>A new species of lactobacillus.</title>
        <authorList>
            <person name="Jian Y."/>
            <person name="Xin L."/>
            <person name="Hong Z.J."/>
            <person name="Ming L.Z."/>
            <person name="Hong X.Z."/>
        </authorList>
    </citation>
    <scope>NUCLEOTIDE SEQUENCE [LARGE SCALE GENOMIC DNA]</scope>
    <source>
        <strain evidence="4">HSLZ-75</strain>
    </source>
</reference>
<dbReference type="InterPro" id="IPR036986">
    <property type="entry name" value="S4_RNA-bd_sf"/>
</dbReference>
<dbReference type="KEGG" id="lji:ELX58_01780"/>
<dbReference type="Gene3D" id="3.30.1370.160">
    <property type="match status" value="1"/>
</dbReference>
<name>A0A4P6ZKE8_9LACO</name>
<evidence type="ECO:0000313" key="3">
    <source>
        <dbReference type="EMBL" id="QBP17902.1"/>
    </source>
</evidence>
<dbReference type="PANTHER" id="PTHR13633:SF3">
    <property type="entry name" value="MITOCHONDRIAL TRANSCRIPTION RESCUE FACTOR 1"/>
    <property type="match status" value="1"/>
</dbReference>
<dbReference type="GO" id="GO:0003723">
    <property type="term" value="F:RNA binding"/>
    <property type="evidence" value="ECO:0007669"/>
    <property type="project" value="UniProtKB-KW"/>
</dbReference>
<dbReference type="Pfam" id="PF17774">
    <property type="entry name" value="YlmH_RBD"/>
    <property type="match status" value="1"/>
</dbReference>
<organism evidence="3 4">
    <name type="scientific">Acetilactobacillus jinshanensis</name>
    <dbReference type="NCBI Taxonomy" id="1720083"/>
    <lineage>
        <taxon>Bacteria</taxon>
        <taxon>Bacillati</taxon>
        <taxon>Bacillota</taxon>
        <taxon>Bacilli</taxon>
        <taxon>Lactobacillales</taxon>
        <taxon>Lactobacillaceae</taxon>
        <taxon>Acetilactobacillus</taxon>
    </lineage>
</organism>
<dbReference type="InterPro" id="IPR040591">
    <property type="entry name" value="RqcP2_RBD"/>
</dbReference>
<evidence type="ECO:0000313" key="4">
    <source>
        <dbReference type="Proteomes" id="UP000294321"/>
    </source>
</evidence>
<proteinExistence type="predicted"/>
<dbReference type="AlphaFoldDB" id="A0A4P6ZKE8"/>
<feature type="domain" description="RNA-binding S4" evidence="2">
    <location>
        <begin position="183"/>
        <end position="245"/>
    </location>
</feature>
<evidence type="ECO:0000259" key="2">
    <source>
        <dbReference type="SMART" id="SM00363"/>
    </source>
</evidence>
<dbReference type="PROSITE" id="PS50889">
    <property type="entry name" value="S4"/>
    <property type="match status" value="1"/>
</dbReference>
<dbReference type="OrthoDB" id="9812787at2"/>
<accession>A0A4P6ZKE8</accession>
<dbReference type="Gene3D" id="3.10.290.10">
    <property type="entry name" value="RNA-binding S4 domain"/>
    <property type="match status" value="1"/>
</dbReference>
<dbReference type="CDD" id="cd00165">
    <property type="entry name" value="S4"/>
    <property type="match status" value="1"/>
</dbReference>
<protein>
    <submittedName>
        <fullName evidence="3">RNA-binding protein</fullName>
    </submittedName>
</protein>
<dbReference type="Pfam" id="PF21278">
    <property type="entry name" value="YlmH_1st"/>
    <property type="match status" value="1"/>
</dbReference>
<dbReference type="SMART" id="SM00363">
    <property type="entry name" value="S4"/>
    <property type="match status" value="1"/>
</dbReference>
<dbReference type="Pfam" id="PF01479">
    <property type="entry name" value="S4"/>
    <property type="match status" value="1"/>
</dbReference>
<dbReference type="RefSeq" id="WP_133441447.1">
    <property type="nucleotide sequence ID" value="NZ_CP034726.1"/>
</dbReference>